<feature type="region of interest" description="Disordered" evidence="1">
    <location>
        <begin position="450"/>
        <end position="569"/>
    </location>
</feature>
<feature type="region of interest" description="Disordered" evidence="1">
    <location>
        <begin position="215"/>
        <end position="279"/>
    </location>
</feature>
<dbReference type="VEuPathDB" id="FungiDB:SAPIO_CDS3447"/>
<organism evidence="2 3">
    <name type="scientific">Pseudallescheria apiosperma</name>
    <name type="common">Scedosporium apiospermum</name>
    <dbReference type="NCBI Taxonomy" id="563466"/>
    <lineage>
        <taxon>Eukaryota</taxon>
        <taxon>Fungi</taxon>
        <taxon>Dikarya</taxon>
        <taxon>Ascomycota</taxon>
        <taxon>Pezizomycotina</taxon>
        <taxon>Sordariomycetes</taxon>
        <taxon>Hypocreomycetidae</taxon>
        <taxon>Microascales</taxon>
        <taxon>Microascaceae</taxon>
        <taxon>Scedosporium</taxon>
    </lineage>
</organism>
<feature type="compositionally biased region" description="Basic and acidic residues" evidence="1">
    <location>
        <begin position="502"/>
        <end position="519"/>
    </location>
</feature>
<dbReference type="Proteomes" id="UP000028545">
    <property type="component" value="Unassembled WGS sequence"/>
</dbReference>
<evidence type="ECO:0000256" key="1">
    <source>
        <dbReference type="SAM" id="MobiDB-lite"/>
    </source>
</evidence>
<feature type="region of interest" description="Disordered" evidence="1">
    <location>
        <begin position="131"/>
        <end position="158"/>
    </location>
</feature>
<name>A0A084GAT1_PSEDA</name>
<dbReference type="KEGG" id="sapo:SAPIO_CDS3447"/>
<reference evidence="2 3" key="1">
    <citation type="journal article" date="2014" name="Genome Announc.">
        <title>Draft genome sequence of the pathogenic fungus Scedosporium apiospermum.</title>
        <authorList>
            <person name="Vandeputte P."/>
            <person name="Ghamrawi S."/>
            <person name="Rechenmann M."/>
            <person name="Iltis A."/>
            <person name="Giraud S."/>
            <person name="Fleury M."/>
            <person name="Thornton C."/>
            <person name="Delhaes L."/>
            <person name="Meyer W."/>
            <person name="Papon N."/>
            <person name="Bouchara J.P."/>
        </authorList>
    </citation>
    <scope>NUCLEOTIDE SEQUENCE [LARGE SCALE GENOMIC DNA]</scope>
    <source>
        <strain evidence="2 3">IHEM 14462</strain>
    </source>
</reference>
<evidence type="ECO:0000313" key="2">
    <source>
        <dbReference type="EMBL" id="KEZ44443.1"/>
    </source>
</evidence>
<dbReference type="AlphaFoldDB" id="A0A084GAT1"/>
<dbReference type="GeneID" id="27722519"/>
<feature type="region of interest" description="Disordered" evidence="1">
    <location>
        <begin position="295"/>
        <end position="365"/>
    </location>
</feature>
<feature type="compositionally biased region" description="Polar residues" evidence="1">
    <location>
        <begin position="306"/>
        <end position="340"/>
    </location>
</feature>
<comment type="caution">
    <text evidence="2">The sequence shown here is derived from an EMBL/GenBank/DDBJ whole genome shotgun (WGS) entry which is preliminary data.</text>
</comment>
<protein>
    <submittedName>
        <fullName evidence="2">Uncharacterized protein</fullName>
    </submittedName>
</protein>
<dbReference type="EMBL" id="JOWA01000088">
    <property type="protein sequence ID" value="KEZ44443.1"/>
    <property type="molecule type" value="Genomic_DNA"/>
</dbReference>
<evidence type="ECO:0000313" key="3">
    <source>
        <dbReference type="Proteomes" id="UP000028545"/>
    </source>
</evidence>
<dbReference type="RefSeq" id="XP_016644242.1">
    <property type="nucleotide sequence ID" value="XM_016786236.1"/>
</dbReference>
<sequence length="595" mass="62677">MNAHLGSGGLTQGRQSLNQNQQSLESDGAADHTFISSSSSSEGVVMNQSIELGGGLGEAVATSSSQDLFGHHLHVPSLNIDFPGQNLMNNDQVNQQHLQGGQNHRGGQRAYQGHEYYYNTRALYPTLESLGNSSTATQHSNATSSTSQQPRTAMVAGQQRRPFGVAGRIGLPVLFHPVSIGEASAAFVTFPDPAVLAVLDLRDAELRPVSGGSNLRGISGRSQASRVHRAGGRVAKPTARSTRVDSRGSPIRQDEVNQAHNRESATLGGRQPVYSHPLGPPQWNWGLALTNAGKENVAPGEGEAGSHQSMGPSNGNSQHGGRSVLQVEQTATQCPDSQSEGEVDGRESLDSQTSSRIVNLSEDESSVVRRSAEARILSPGPFSALGVEGGIAGGESLDSQTSSRIVNLSDGESSVIERSAETQILSPSPLSAMRAAQLANIAGMVDQAKLGTPGQTQQPEDNAPEIQHEQQTLGAAESRAIGSTDAGSSRTSIGSPLAGISGEKHEELADDKSDNDGTREGNSTVIHHPQPMPHVNASASGGQRGPDNGLQVTQSAEVPQIDSPEEVSTIKSRLKKRFLRFKNKVRGIRLLPKKS</sequence>
<feature type="compositionally biased region" description="Basic and acidic residues" evidence="1">
    <location>
        <begin position="242"/>
        <end position="263"/>
    </location>
</feature>
<proteinExistence type="predicted"/>
<feature type="compositionally biased region" description="Polar residues" evidence="1">
    <location>
        <begin position="131"/>
        <end position="151"/>
    </location>
</feature>
<dbReference type="HOGENOM" id="CLU_458671_0_0_1"/>
<feature type="region of interest" description="Disordered" evidence="1">
    <location>
        <begin position="19"/>
        <end position="41"/>
    </location>
</feature>
<feature type="compositionally biased region" description="Polar residues" evidence="1">
    <location>
        <begin position="485"/>
        <end position="494"/>
    </location>
</feature>
<accession>A0A084GAT1</accession>
<gene>
    <name evidence="2" type="ORF">SAPIO_CDS3447</name>
</gene>
<keyword evidence="3" id="KW-1185">Reference proteome</keyword>